<dbReference type="RefSeq" id="WP_208153094.1">
    <property type="nucleotide sequence ID" value="NZ_JAGEVF010000003.1"/>
</dbReference>
<gene>
    <name evidence="2" type="ORF">J4050_05520</name>
</gene>
<evidence type="ECO:0000313" key="2">
    <source>
        <dbReference type="EMBL" id="MBO3116196.1"/>
    </source>
</evidence>
<dbReference type="InterPro" id="IPR025536">
    <property type="entry name" value="DUF4422"/>
</dbReference>
<sequence>MVKIFVVTHKPVPPLVNDLYQTIRVNPGTEEHLDDAVLIDNTGDNISGKNDNYCELTAAYWIAKNYHDADYVGLCHYRRYFNLYKNLLSFSPSTQKRVSLDKFKKSKLYRTTPKKQEEHIEKILKDYDVILPIHYTVGHEGKKVSLSENYAIGHRKEDFDLTKQIILEKYPKYEDSITSYLDDSSRFYVANMFIASKTIFNDYYKWLFDVLFELERRIDIPTDNYQKRIFGFISERLTAMYFWHHNFKIKEMPLYHITD</sequence>
<dbReference type="Pfam" id="PF14393">
    <property type="entry name" value="DUF4422"/>
    <property type="match status" value="1"/>
</dbReference>
<proteinExistence type="predicted"/>
<evidence type="ECO:0000313" key="3">
    <source>
        <dbReference type="Proteomes" id="UP000676776"/>
    </source>
</evidence>
<name>A0ABS3T0D1_9FLAO</name>
<accession>A0ABS3T0D1</accession>
<reference evidence="2 3" key="1">
    <citation type="submission" date="2021-03" db="EMBL/GenBank/DDBJ databases">
        <title>Winogradskyella sp. nov., isolated from costal sediment.</title>
        <authorList>
            <person name="Gao C."/>
        </authorList>
    </citation>
    <scope>NUCLEOTIDE SEQUENCE [LARGE SCALE GENOMIC DNA]</scope>
    <source>
        <strain evidence="2 3">DF17</strain>
    </source>
</reference>
<feature type="domain" description="DUF4422" evidence="1">
    <location>
        <begin position="3"/>
        <end position="244"/>
    </location>
</feature>
<evidence type="ECO:0000259" key="1">
    <source>
        <dbReference type="Pfam" id="PF14393"/>
    </source>
</evidence>
<organism evidence="2 3">
    <name type="scientific">Winogradskyella pelagia</name>
    <dbReference type="NCBI Taxonomy" id="2819984"/>
    <lineage>
        <taxon>Bacteria</taxon>
        <taxon>Pseudomonadati</taxon>
        <taxon>Bacteroidota</taxon>
        <taxon>Flavobacteriia</taxon>
        <taxon>Flavobacteriales</taxon>
        <taxon>Flavobacteriaceae</taxon>
        <taxon>Winogradskyella</taxon>
    </lineage>
</organism>
<dbReference type="Proteomes" id="UP000676776">
    <property type="component" value="Unassembled WGS sequence"/>
</dbReference>
<comment type="caution">
    <text evidence="2">The sequence shown here is derived from an EMBL/GenBank/DDBJ whole genome shotgun (WGS) entry which is preliminary data.</text>
</comment>
<keyword evidence="3" id="KW-1185">Reference proteome</keyword>
<protein>
    <submittedName>
        <fullName evidence="2">DUF4422 domain-containing protein</fullName>
    </submittedName>
</protein>
<dbReference type="EMBL" id="JAGEVF010000003">
    <property type="protein sequence ID" value="MBO3116196.1"/>
    <property type="molecule type" value="Genomic_DNA"/>
</dbReference>